<organism evidence="1 2">
    <name type="scientific">Pyxicephalus adspersus</name>
    <name type="common">African bullfrog</name>
    <dbReference type="NCBI Taxonomy" id="30357"/>
    <lineage>
        <taxon>Eukaryota</taxon>
        <taxon>Metazoa</taxon>
        <taxon>Chordata</taxon>
        <taxon>Craniata</taxon>
        <taxon>Vertebrata</taxon>
        <taxon>Euteleostomi</taxon>
        <taxon>Amphibia</taxon>
        <taxon>Batrachia</taxon>
        <taxon>Anura</taxon>
        <taxon>Neobatrachia</taxon>
        <taxon>Ranoidea</taxon>
        <taxon>Pyxicephalidae</taxon>
        <taxon>Pyxicephalinae</taxon>
        <taxon>Pyxicephalus</taxon>
    </lineage>
</organism>
<dbReference type="AlphaFoldDB" id="A0AAV3A9M6"/>
<evidence type="ECO:0000313" key="1">
    <source>
        <dbReference type="EMBL" id="DBA22263.1"/>
    </source>
</evidence>
<reference evidence="1" key="1">
    <citation type="thesis" date="2020" institute="ProQuest LLC" country="789 East Eisenhower Parkway, Ann Arbor, MI, USA">
        <title>Comparative Genomics and Chromosome Evolution.</title>
        <authorList>
            <person name="Mudd A.B."/>
        </authorList>
    </citation>
    <scope>NUCLEOTIDE SEQUENCE</scope>
    <source>
        <strain evidence="1">1538</strain>
        <tissue evidence="1">Blood</tissue>
    </source>
</reference>
<gene>
    <name evidence="1" type="ORF">GDO54_013302</name>
</gene>
<dbReference type="EMBL" id="DYDO01000006">
    <property type="protein sequence ID" value="DBA22263.1"/>
    <property type="molecule type" value="Genomic_DNA"/>
</dbReference>
<name>A0AAV3A9M6_PYXAD</name>
<proteinExistence type="predicted"/>
<protein>
    <recommendedName>
        <fullName evidence="3">Secreted protein</fullName>
    </recommendedName>
</protein>
<keyword evidence="2" id="KW-1185">Reference proteome</keyword>
<evidence type="ECO:0000313" key="2">
    <source>
        <dbReference type="Proteomes" id="UP001181693"/>
    </source>
</evidence>
<dbReference type="Proteomes" id="UP001181693">
    <property type="component" value="Unassembled WGS sequence"/>
</dbReference>
<comment type="caution">
    <text evidence="1">The sequence shown here is derived from an EMBL/GenBank/DDBJ whole genome shotgun (WGS) entry which is preliminary data.</text>
</comment>
<accession>A0AAV3A9M6</accession>
<sequence length="85" mass="9662">MLSFVPLRSFSHNVCLLWRMYCQLCLLHSVAVSSILYSFGYRLPPSFWLGPDDLTPMHCSLTQNYVKLHTHSSVSFNKLTSALPG</sequence>
<evidence type="ECO:0008006" key="3">
    <source>
        <dbReference type="Google" id="ProtNLM"/>
    </source>
</evidence>